<comment type="subunit">
    <text evidence="19">Acetyl-CoA carboxylase is a heterohexamer composed of biotin carboxyl carrier protein (AccB), biotin carboxylase (AccC) and two subunits each of ACCase subunit alpha (AccA) and ACCase subunit beta (AccD).</text>
</comment>
<evidence type="ECO:0000256" key="13">
    <source>
        <dbReference type="ARBA" id="ARBA00022833"/>
    </source>
</evidence>
<feature type="binding site" evidence="20">
    <location>
        <position position="49"/>
    </location>
    <ligand>
        <name>Zn(2+)</name>
        <dbReference type="ChEBI" id="CHEBI:29105"/>
    </ligand>
</feature>
<comment type="subcellular location">
    <subcellularLocation>
        <location evidence="1 19">Cytoplasm</location>
    </subcellularLocation>
</comment>
<evidence type="ECO:0000256" key="10">
    <source>
        <dbReference type="ARBA" id="ARBA00022741"/>
    </source>
</evidence>
<comment type="subunit">
    <text evidence="5">Acetyl-CoA carboxylase is a heterotetramer composed of biotin carboxyl carrier protein (AccB), biotin carboxylase (AccC) and two subunits of ACCase subunit beta/alpha.</text>
</comment>
<feature type="compositionally biased region" description="Basic and acidic residues" evidence="21">
    <location>
        <begin position="301"/>
        <end position="316"/>
    </location>
</feature>
<dbReference type="Pfam" id="PF17848">
    <property type="entry name" value="Zn_ribbon_ACC"/>
    <property type="match status" value="1"/>
</dbReference>
<evidence type="ECO:0000256" key="17">
    <source>
        <dbReference type="ARBA" id="ARBA00025280"/>
    </source>
</evidence>
<evidence type="ECO:0000259" key="23">
    <source>
        <dbReference type="PROSITE" id="PS50989"/>
    </source>
</evidence>
<dbReference type="PANTHER" id="PTHR42853">
    <property type="entry name" value="ACETYL-COENZYME A CARBOXYLASE CARBOXYL TRANSFERASE SUBUNIT ALPHA"/>
    <property type="match status" value="1"/>
</dbReference>
<dbReference type="InterPro" id="IPR000438">
    <property type="entry name" value="Acetyl_CoA_COase_Trfase_b_su"/>
</dbReference>
<dbReference type="Pfam" id="PF03255">
    <property type="entry name" value="ACCA"/>
    <property type="match status" value="1"/>
</dbReference>
<comment type="caution">
    <text evidence="24">The sequence shown here is derived from an EMBL/GenBank/DDBJ whole genome shotgun (WGS) entry which is preliminary data.</text>
</comment>
<dbReference type="PROSITE" id="PS50980">
    <property type="entry name" value="COA_CT_NTER"/>
    <property type="match status" value="1"/>
</dbReference>
<evidence type="ECO:0000256" key="18">
    <source>
        <dbReference type="ARBA" id="ARBA00049152"/>
    </source>
</evidence>
<evidence type="ECO:0000256" key="12">
    <source>
        <dbReference type="ARBA" id="ARBA00022832"/>
    </source>
</evidence>
<feature type="domain" description="CoA carboxyltransferase N-terminal" evidence="22">
    <location>
        <begin position="23"/>
        <end position="292"/>
    </location>
</feature>
<evidence type="ECO:0000256" key="8">
    <source>
        <dbReference type="ARBA" id="ARBA00022679"/>
    </source>
</evidence>
<evidence type="ECO:0000256" key="9">
    <source>
        <dbReference type="ARBA" id="ARBA00022723"/>
    </source>
</evidence>
<dbReference type="GO" id="GO:0003989">
    <property type="term" value="F:acetyl-CoA carboxylase activity"/>
    <property type="evidence" value="ECO:0007669"/>
    <property type="project" value="UniProtKB-EC"/>
</dbReference>
<dbReference type="GO" id="GO:0016740">
    <property type="term" value="F:transferase activity"/>
    <property type="evidence" value="ECO:0007669"/>
    <property type="project" value="UniProtKB-KW"/>
</dbReference>
<evidence type="ECO:0000256" key="15">
    <source>
        <dbReference type="ARBA" id="ARBA00023098"/>
    </source>
</evidence>
<comment type="similarity">
    <text evidence="3">In the C-terminal section; belongs to the AccA family.</text>
</comment>
<evidence type="ECO:0000313" key="25">
    <source>
        <dbReference type="Proteomes" id="UP000627838"/>
    </source>
</evidence>
<name>A0ABR9JIW8_9ACTN</name>
<comment type="similarity">
    <text evidence="19">Belongs to the AccA family.</text>
</comment>
<evidence type="ECO:0000256" key="6">
    <source>
        <dbReference type="ARBA" id="ARBA00022490"/>
    </source>
</evidence>
<gene>
    <name evidence="19" type="primary">accA</name>
    <name evidence="20" type="synonym">accD</name>
    <name evidence="24" type="ORF">H4W34_000332</name>
</gene>
<sequence length="605" mass="63215">MERNGDAMTATVRPAGRPAADDEWVRCAGCGEIVYAPRFERALKVCPSCGRHARITAPERLAQLLDRGSMTRLAAAPTVPDPLGFVDLVPYRDRLREAAAATGLDEAVVCVRGTVEGRPLVVAAMDFRFMGGSLGCGVGERVTAAAEEALRTRVPLLVVTASGGARMQEGALALMQMVKTGQAMGMLDEAGIATIALLTDPTYGGVAASFATLPDVILAEPGARVGFAGPRVIEQTIRRRLPEGFQSAEFLLEHGLVDEVVPRRELRPALARLLRVLSPDRTSAPASPSASAPADRSAAGPEDRPVAGRDPGRPPARDGITAVRLARHANRPTARDYAISMLEDFQELHGDRLGGDCPAILGGVGRLAGRPVVFLGHDKGRDTAERVRRDFGMASPSGYRKAARLMRLAAKTGVPVVTLVDTPGAHPGIEAEENGQAWAVADGIRLMAGLRVPIVAVVTGEGGSGGALALGVADRVLILANAVYSVISPEGCAAILWKDRAADDAVAAAADALRLQARDLLARGVVDGIVDEPGEGAHTDPPRAIELVRSAIGAALDELAGRSGAALVAARRARFRRYGTAEPAGDETGRPHDGDIHRDTGDGVA</sequence>
<dbReference type="RefSeq" id="WP_225960976.1">
    <property type="nucleotide sequence ID" value="NZ_JADBDZ010000001.1"/>
</dbReference>
<dbReference type="InterPro" id="IPR001095">
    <property type="entry name" value="Acetyl_CoA_COase_a_su"/>
</dbReference>
<evidence type="ECO:0000256" key="14">
    <source>
        <dbReference type="ARBA" id="ARBA00022840"/>
    </source>
</evidence>
<dbReference type="HAMAP" id="MF_01395">
    <property type="entry name" value="AcetylCoA_CT_beta"/>
    <property type="match status" value="1"/>
</dbReference>
<dbReference type="PRINTS" id="PR01070">
    <property type="entry name" value="ACCCTRFRASEB"/>
</dbReference>
<feature type="compositionally biased region" description="Basic and acidic residues" evidence="21">
    <location>
        <begin position="587"/>
        <end position="605"/>
    </location>
</feature>
<evidence type="ECO:0000256" key="1">
    <source>
        <dbReference type="ARBA" id="ARBA00004496"/>
    </source>
</evidence>
<proteinExistence type="inferred from homology"/>
<evidence type="ECO:0000256" key="11">
    <source>
        <dbReference type="ARBA" id="ARBA00022771"/>
    </source>
</evidence>
<dbReference type="InterPro" id="IPR029045">
    <property type="entry name" value="ClpP/crotonase-like_dom_sf"/>
</dbReference>
<keyword evidence="9 20" id="KW-0479">Metal-binding</keyword>
<comment type="catalytic activity">
    <reaction evidence="18 19">
        <text>N(6)-carboxybiotinyl-L-lysyl-[protein] + acetyl-CoA = N(6)-biotinyl-L-lysyl-[protein] + malonyl-CoA</text>
        <dbReference type="Rhea" id="RHEA:54728"/>
        <dbReference type="Rhea" id="RHEA-COMP:10505"/>
        <dbReference type="Rhea" id="RHEA-COMP:10506"/>
        <dbReference type="ChEBI" id="CHEBI:57288"/>
        <dbReference type="ChEBI" id="CHEBI:57384"/>
        <dbReference type="ChEBI" id="CHEBI:83144"/>
        <dbReference type="ChEBI" id="CHEBI:83145"/>
        <dbReference type="EC" id="2.1.3.15"/>
    </reaction>
</comment>
<feature type="domain" description="CoA carboxyltransferase C-terminal" evidence="23">
    <location>
        <begin position="301"/>
        <end position="558"/>
    </location>
</feature>
<evidence type="ECO:0000256" key="20">
    <source>
        <dbReference type="HAMAP-Rule" id="MF_01395"/>
    </source>
</evidence>
<evidence type="ECO:0000313" key="24">
    <source>
        <dbReference type="EMBL" id="MBE1530499.1"/>
    </source>
</evidence>
<feature type="zinc finger region" description="C4-type" evidence="20">
    <location>
        <begin position="27"/>
        <end position="49"/>
    </location>
</feature>
<dbReference type="InterPro" id="IPR011763">
    <property type="entry name" value="COA_CT_C"/>
</dbReference>
<feature type="binding site" evidence="20">
    <location>
        <position position="27"/>
    </location>
    <ligand>
        <name>Zn(2+)</name>
        <dbReference type="ChEBI" id="CHEBI:29105"/>
    </ligand>
</feature>
<evidence type="ECO:0000259" key="22">
    <source>
        <dbReference type="PROSITE" id="PS50980"/>
    </source>
</evidence>
<evidence type="ECO:0000256" key="19">
    <source>
        <dbReference type="HAMAP-Rule" id="MF_00823"/>
    </source>
</evidence>
<keyword evidence="10 19" id="KW-0547">Nucleotide-binding</keyword>
<feature type="region of interest" description="Disordered" evidence="21">
    <location>
        <begin position="579"/>
        <end position="605"/>
    </location>
</feature>
<keyword evidence="12 19" id="KW-0276">Fatty acid metabolism</keyword>
<dbReference type="NCBIfam" id="TIGR00515">
    <property type="entry name" value="accD"/>
    <property type="match status" value="1"/>
</dbReference>
<feature type="region of interest" description="Disordered" evidence="21">
    <location>
        <begin position="280"/>
        <end position="320"/>
    </location>
</feature>
<organism evidence="24 25">
    <name type="scientific">Actinomadura algeriensis</name>
    <dbReference type="NCBI Taxonomy" id="1679523"/>
    <lineage>
        <taxon>Bacteria</taxon>
        <taxon>Bacillati</taxon>
        <taxon>Actinomycetota</taxon>
        <taxon>Actinomycetes</taxon>
        <taxon>Streptosporangiales</taxon>
        <taxon>Thermomonosporaceae</taxon>
        <taxon>Actinomadura</taxon>
    </lineage>
</organism>
<dbReference type="NCBIfam" id="NF041504">
    <property type="entry name" value="AccA_sub"/>
    <property type="match status" value="1"/>
</dbReference>
<dbReference type="EMBL" id="JADBDZ010000001">
    <property type="protein sequence ID" value="MBE1530499.1"/>
    <property type="molecule type" value="Genomic_DNA"/>
</dbReference>
<dbReference type="EC" id="2.1.3.15" evidence="19"/>
<comment type="pathway">
    <text evidence="2 19">Lipid metabolism; malonyl-CoA biosynthesis; malonyl-CoA from acetyl-CoA: step 1/1.</text>
</comment>
<comment type="cofactor">
    <cofactor evidence="20">
        <name>Zn(2+)</name>
        <dbReference type="ChEBI" id="CHEBI:29105"/>
    </cofactor>
    <text evidence="20">Binds 1 zinc ion per subunit.</text>
</comment>
<keyword evidence="7 19" id="KW-0444">Lipid biosynthesis</keyword>
<dbReference type="InterPro" id="IPR041010">
    <property type="entry name" value="Znf-ACC"/>
</dbReference>
<dbReference type="PROSITE" id="PS50989">
    <property type="entry name" value="COA_CT_CTER"/>
    <property type="match status" value="1"/>
</dbReference>
<feature type="binding site" evidence="20">
    <location>
        <position position="46"/>
    </location>
    <ligand>
        <name>Zn(2+)</name>
        <dbReference type="ChEBI" id="CHEBI:29105"/>
    </ligand>
</feature>
<keyword evidence="24" id="KW-0436">Ligase</keyword>
<evidence type="ECO:0000256" key="5">
    <source>
        <dbReference type="ARBA" id="ARBA00011664"/>
    </source>
</evidence>
<evidence type="ECO:0000256" key="4">
    <source>
        <dbReference type="ARBA" id="ARBA00010284"/>
    </source>
</evidence>
<dbReference type="HAMAP" id="MF_00823">
    <property type="entry name" value="AcetylCoA_CT_alpha"/>
    <property type="match status" value="1"/>
</dbReference>
<comment type="similarity">
    <text evidence="4">In the N-terminal section; belongs to the AccD/PCCB family.</text>
</comment>
<evidence type="ECO:0000256" key="7">
    <source>
        <dbReference type="ARBA" id="ARBA00022516"/>
    </source>
</evidence>
<reference evidence="24 25" key="1">
    <citation type="submission" date="2020-10" db="EMBL/GenBank/DDBJ databases">
        <title>Sequencing the genomes of 1000 actinobacteria strains.</title>
        <authorList>
            <person name="Klenk H.-P."/>
        </authorList>
    </citation>
    <scope>NUCLEOTIDE SEQUENCE [LARGE SCALE GENOMIC DNA]</scope>
    <source>
        <strain evidence="24 25">DSM 46744</strain>
    </source>
</reference>
<comment type="similarity">
    <text evidence="20">Belongs to the AccD/PCCB family.</text>
</comment>
<keyword evidence="15 19" id="KW-0443">Lipid metabolism</keyword>
<comment type="function">
    <text evidence="19">Component of the acetyl coenzyme A carboxylase (ACC) complex. First, biotin carboxylase catalyzes the carboxylation of biotin on its carrier protein (BCCP) and then the CO(2) group is transferred by the carboxyltransferase to acetyl-CoA to form malonyl-CoA.</text>
</comment>
<evidence type="ECO:0000256" key="21">
    <source>
        <dbReference type="SAM" id="MobiDB-lite"/>
    </source>
</evidence>
<evidence type="ECO:0000256" key="3">
    <source>
        <dbReference type="ARBA" id="ARBA00006276"/>
    </source>
</evidence>
<feature type="binding site" evidence="20">
    <location>
        <position position="30"/>
    </location>
    <ligand>
        <name>Zn(2+)</name>
        <dbReference type="ChEBI" id="CHEBI:29105"/>
    </ligand>
</feature>
<keyword evidence="16 19" id="KW-0275">Fatty acid biosynthesis</keyword>
<protein>
    <recommendedName>
        <fullName evidence="19 20">Multifunctional fusion protein</fullName>
    </recommendedName>
    <domain>
        <recommendedName>
            <fullName evidence="19">Acetyl-coenzyme A carboxylase carboxyl transferase subunit alpha</fullName>
            <shortName evidence="19">ACCase subunit alpha</shortName>
            <shortName evidence="19">Acetyl-CoA carboxylase carboxyltransferase subunit alpha</shortName>
            <ecNumber evidence="19">2.1.3.15</ecNumber>
        </recommendedName>
    </domain>
    <domain>
        <recommendedName>
            <fullName evidence="20">Acetyl-coenzyme A carboxylase carboxyl transferase subunit beta</fullName>
            <shortName evidence="20">ACCase subunit beta</shortName>
            <shortName evidence="20">Acetyl-CoA carboxylase carboxyltransferase subunit beta</shortName>
        </recommendedName>
    </domain>
</protein>
<accession>A0ABR9JIW8</accession>
<feature type="compositionally biased region" description="Low complexity" evidence="21">
    <location>
        <begin position="280"/>
        <end position="299"/>
    </location>
</feature>
<dbReference type="SUPFAM" id="SSF52096">
    <property type="entry name" value="ClpP/crotonase"/>
    <property type="match status" value="2"/>
</dbReference>
<evidence type="ECO:0000256" key="16">
    <source>
        <dbReference type="ARBA" id="ARBA00023160"/>
    </source>
</evidence>
<keyword evidence="25" id="KW-1185">Reference proteome</keyword>
<keyword evidence="8 19" id="KW-0808">Transferase</keyword>
<dbReference type="Proteomes" id="UP000627838">
    <property type="component" value="Unassembled WGS sequence"/>
</dbReference>
<keyword evidence="14 19" id="KW-0067">ATP-binding</keyword>
<dbReference type="InterPro" id="IPR011762">
    <property type="entry name" value="COA_CT_N"/>
</dbReference>
<evidence type="ECO:0000256" key="2">
    <source>
        <dbReference type="ARBA" id="ARBA00004956"/>
    </source>
</evidence>
<keyword evidence="13 20" id="KW-0862">Zinc</keyword>
<dbReference type="PANTHER" id="PTHR42853:SF3">
    <property type="entry name" value="ACETYL-COENZYME A CARBOXYLASE CARBOXYL TRANSFERASE SUBUNIT ALPHA, CHLOROPLASTIC"/>
    <property type="match status" value="1"/>
</dbReference>
<comment type="function">
    <text evidence="17 20">Component of the acetyl coenzyme A carboxylase (ACC) complex. Biotin carboxylase (BC) catalyzes the carboxylation of biotin on its carrier protein (BCCP) and then the CO(2) group is transferred by the transcarboxylase to acetyl-CoA to form malonyl-CoA.</text>
</comment>
<keyword evidence="6 19" id="KW-0963">Cytoplasm</keyword>
<keyword evidence="11 20" id="KW-0863">Zinc-finger</keyword>
<dbReference type="Gene3D" id="3.90.226.10">
    <property type="entry name" value="2-enoyl-CoA Hydratase, Chain A, domain 1"/>
    <property type="match status" value="2"/>
</dbReference>